<keyword evidence="6 9" id="KW-1133">Transmembrane helix</keyword>
<feature type="transmembrane region" description="Helical" evidence="9">
    <location>
        <begin position="123"/>
        <end position="141"/>
    </location>
</feature>
<dbReference type="GO" id="GO:0016020">
    <property type="term" value="C:membrane"/>
    <property type="evidence" value="ECO:0007669"/>
    <property type="project" value="InterPro"/>
</dbReference>
<evidence type="ECO:0000313" key="11">
    <source>
        <dbReference type="EMBL" id="RCJ09781.1"/>
    </source>
</evidence>
<feature type="transmembrane region" description="Helical" evidence="9">
    <location>
        <begin position="334"/>
        <end position="354"/>
    </location>
</feature>
<evidence type="ECO:0000256" key="8">
    <source>
        <dbReference type="ARBA" id="ARBA00023136"/>
    </source>
</evidence>
<keyword evidence="7 9" id="KW-0406">Ion transport</keyword>
<dbReference type="InterPro" id="IPR004837">
    <property type="entry name" value="NaCa_Exmemb"/>
</dbReference>
<dbReference type="PANTHER" id="PTHR31503">
    <property type="entry name" value="VACUOLAR CALCIUM ION TRANSPORTER"/>
    <property type="match status" value="1"/>
</dbReference>
<dbReference type="NCBIfam" id="TIGR00378">
    <property type="entry name" value="cax"/>
    <property type="match status" value="1"/>
</dbReference>
<feature type="transmembrane region" description="Helical" evidence="9">
    <location>
        <begin position="58"/>
        <end position="78"/>
    </location>
</feature>
<gene>
    <name evidence="11" type="primary">cax</name>
    <name evidence="11" type="ORF">DDK22_03950</name>
</gene>
<dbReference type="PANTHER" id="PTHR31503:SF22">
    <property type="entry name" value="VACUOLAR CALCIUM ION TRANSPORTER"/>
    <property type="match status" value="1"/>
</dbReference>
<comment type="function">
    <text evidence="9">Ca(+)/H(+) antiporter that extrudes calcium in exchange for external protons.</text>
</comment>
<comment type="caution">
    <text evidence="9">Lacks conserved residue(s) required for the propagation of feature annotation.</text>
</comment>
<evidence type="ECO:0000256" key="3">
    <source>
        <dbReference type="ARBA" id="ARBA00022568"/>
    </source>
</evidence>
<feature type="transmembrane region" description="Helical" evidence="9">
    <location>
        <begin position="153"/>
        <end position="174"/>
    </location>
</feature>
<evidence type="ECO:0000256" key="6">
    <source>
        <dbReference type="ARBA" id="ARBA00022989"/>
    </source>
</evidence>
<accession>A0A367PPF9</accession>
<dbReference type="GO" id="GO:0012505">
    <property type="term" value="C:endomembrane system"/>
    <property type="evidence" value="ECO:0007669"/>
    <property type="project" value="UniProtKB-SubCell"/>
</dbReference>
<evidence type="ECO:0000256" key="5">
    <source>
        <dbReference type="ARBA" id="ARBA00022837"/>
    </source>
</evidence>
<keyword evidence="5 9" id="KW-0106">Calcium</keyword>
<feature type="domain" description="Sodium/calcium exchanger membrane region" evidence="10">
    <location>
        <begin position="208"/>
        <end position="352"/>
    </location>
</feature>
<keyword evidence="9" id="KW-0050">Antiport</keyword>
<dbReference type="InterPro" id="IPR004713">
    <property type="entry name" value="CaH_exchang"/>
</dbReference>
<name>A0A367PPF9_CUPNE</name>
<evidence type="ECO:0000256" key="2">
    <source>
        <dbReference type="ARBA" id="ARBA00022448"/>
    </source>
</evidence>
<dbReference type="GO" id="GO:0006874">
    <property type="term" value="P:intracellular calcium ion homeostasis"/>
    <property type="evidence" value="ECO:0007669"/>
    <property type="project" value="TreeGrafter"/>
</dbReference>
<comment type="subcellular location">
    <subcellularLocation>
        <location evidence="1">Endomembrane system</location>
        <topology evidence="1">Multi-pass membrane protein</topology>
    </subcellularLocation>
</comment>
<dbReference type="Pfam" id="PF01699">
    <property type="entry name" value="Na_Ca_ex"/>
    <property type="match status" value="2"/>
</dbReference>
<dbReference type="Proteomes" id="UP000253501">
    <property type="component" value="Unassembled WGS sequence"/>
</dbReference>
<evidence type="ECO:0000259" key="10">
    <source>
        <dbReference type="Pfam" id="PF01699"/>
    </source>
</evidence>
<dbReference type="GO" id="GO:0015369">
    <property type="term" value="F:calcium:proton antiporter activity"/>
    <property type="evidence" value="ECO:0007669"/>
    <property type="project" value="UniProtKB-UniRule"/>
</dbReference>
<dbReference type="InterPro" id="IPR004798">
    <property type="entry name" value="CAX-like"/>
</dbReference>
<evidence type="ECO:0000313" key="12">
    <source>
        <dbReference type="Proteomes" id="UP000253501"/>
    </source>
</evidence>
<keyword evidence="4 9" id="KW-0812">Transmembrane</keyword>
<keyword evidence="3 9" id="KW-0109">Calcium transport</keyword>
<dbReference type="InterPro" id="IPR044880">
    <property type="entry name" value="NCX_ion-bd_dom_sf"/>
</dbReference>
<comment type="similarity">
    <text evidence="9">Belongs to the Ca(2+):cation antiporter (CaCA) (TC 2.A.19) family.</text>
</comment>
<organism evidence="11 12">
    <name type="scientific">Cupriavidus necator</name>
    <name type="common">Alcaligenes eutrophus</name>
    <name type="synonym">Ralstonia eutropha</name>
    <dbReference type="NCBI Taxonomy" id="106590"/>
    <lineage>
        <taxon>Bacteria</taxon>
        <taxon>Pseudomonadati</taxon>
        <taxon>Pseudomonadota</taxon>
        <taxon>Betaproteobacteria</taxon>
        <taxon>Burkholderiales</taxon>
        <taxon>Burkholderiaceae</taxon>
        <taxon>Cupriavidus</taxon>
    </lineage>
</organism>
<dbReference type="EMBL" id="QDHA01000008">
    <property type="protein sequence ID" value="RCJ09781.1"/>
    <property type="molecule type" value="Genomic_DNA"/>
</dbReference>
<sequence length="356" mass="37581">MWMNLLLIFVPIAIALEFLASDHHLLIFIASSLAILPLAGRMSHATEQLAERMGEAVGGLLNATFGNAAELIIALVALRAGLHQVVEASIVGSIVGNMLLVFGAAMLAGGIRYPEQSFNPRGARSQATMLILSAIALILPASFEAVEGTTAVLYRLSVWISIALLVVYALYLVFSLVTHPALFRGAYEAKAVAPEGVEDQPSSSVAPAIAILAAATVGTAWMSEIMVGALGPMMRDYALSDIFVGAFVVAILGNAAEHASAITAAMRNRMDLSFSIAVGSSVQVALFVAPVLVLTSHFLGPAPMDLAFRPALVLMVVLSVLVTAQMASDGHADWFKGTQLLIVYFALALTFFFLPR</sequence>
<keyword evidence="2 9" id="KW-0813">Transport</keyword>
<feature type="transmembrane region" description="Helical" evidence="9">
    <location>
        <begin position="272"/>
        <end position="294"/>
    </location>
</feature>
<feature type="domain" description="Sodium/calcium exchanger membrane region" evidence="10">
    <location>
        <begin position="24"/>
        <end position="176"/>
    </location>
</feature>
<comment type="caution">
    <text evidence="11">The sequence shown here is derived from an EMBL/GenBank/DDBJ whole genome shotgun (WGS) entry which is preliminary data.</text>
</comment>
<evidence type="ECO:0000256" key="4">
    <source>
        <dbReference type="ARBA" id="ARBA00022692"/>
    </source>
</evidence>
<evidence type="ECO:0000256" key="9">
    <source>
        <dbReference type="RuleBase" id="RU365028"/>
    </source>
</evidence>
<reference evidence="11 12" key="1">
    <citation type="submission" date="2018-04" db="EMBL/GenBank/DDBJ databases">
        <title>Cupriavidus necator CR12 genome sequencing and assembly.</title>
        <authorList>
            <person name="Ben Fekih I."/>
            <person name="Mazhar H.S."/>
            <person name="Bello S.K."/>
            <person name="Rensing C."/>
        </authorList>
    </citation>
    <scope>NUCLEOTIDE SEQUENCE [LARGE SCALE GENOMIC DNA]</scope>
    <source>
        <strain evidence="11 12">CR12</strain>
    </source>
</reference>
<evidence type="ECO:0000256" key="1">
    <source>
        <dbReference type="ARBA" id="ARBA00004127"/>
    </source>
</evidence>
<feature type="transmembrane region" description="Helical" evidence="9">
    <location>
        <begin position="306"/>
        <end position="328"/>
    </location>
</feature>
<feature type="transmembrane region" description="Helical" evidence="9">
    <location>
        <begin position="90"/>
        <end position="111"/>
    </location>
</feature>
<keyword evidence="8 9" id="KW-0472">Membrane</keyword>
<feature type="transmembrane region" description="Helical" evidence="9">
    <location>
        <begin position="208"/>
        <end position="230"/>
    </location>
</feature>
<evidence type="ECO:0000256" key="7">
    <source>
        <dbReference type="ARBA" id="ARBA00023065"/>
    </source>
</evidence>
<dbReference type="AlphaFoldDB" id="A0A367PPF9"/>
<proteinExistence type="inferred from homology"/>
<feature type="transmembrane region" description="Helical" evidence="9">
    <location>
        <begin position="242"/>
        <end position="266"/>
    </location>
</feature>
<protein>
    <recommendedName>
        <fullName evidence="9">Ca(2+)/H(+) antiporter</fullName>
    </recommendedName>
</protein>
<dbReference type="RefSeq" id="WP_114130806.1">
    <property type="nucleotide sequence ID" value="NZ_CP068435.1"/>
</dbReference>
<dbReference type="Gene3D" id="1.20.1420.30">
    <property type="entry name" value="NCX, central ion-binding region"/>
    <property type="match status" value="1"/>
</dbReference>